<dbReference type="AlphaFoldDB" id="A0A0V0QUE6"/>
<reference evidence="2 3" key="1">
    <citation type="journal article" date="2015" name="Sci. Rep.">
        <title>Genome of the facultative scuticociliatosis pathogen Pseudocohnilembus persalinus provides insight into its virulence through horizontal gene transfer.</title>
        <authorList>
            <person name="Xiong J."/>
            <person name="Wang G."/>
            <person name="Cheng J."/>
            <person name="Tian M."/>
            <person name="Pan X."/>
            <person name="Warren A."/>
            <person name="Jiang C."/>
            <person name="Yuan D."/>
            <person name="Miao W."/>
        </authorList>
    </citation>
    <scope>NUCLEOTIDE SEQUENCE [LARGE SCALE GENOMIC DNA]</scope>
    <source>
        <strain evidence="2">36N120E</strain>
    </source>
</reference>
<feature type="compositionally biased region" description="Basic and acidic residues" evidence="1">
    <location>
        <begin position="510"/>
        <end position="538"/>
    </location>
</feature>
<comment type="caution">
    <text evidence="2">The sequence shown here is derived from an EMBL/GenBank/DDBJ whole genome shotgun (WGS) entry which is preliminary data.</text>
</comment>
<gene>
    <name evidence="2" type="ORF">PPERSA_12754</name>
</gene>
<feature type="compositionally biased region" description="Low complexity" evidence="1">
    <location>
        <begin position="465"/>
        <end position="479"/>
    </location>
</feature>
<feature type="region of interest" description="Disordered" evidence="1">
    <location>
        <begin position="134"/>
        <end position="181"/>
    </location>
</feature>
<feature type="region of interest" description="Disordered" evidence="1">
    <location>
        <begin position="504"/>
        <end position="541"/>
    </location>
</feature>
<feature type="compositionally biased region" description="Polar residues" evidence="1">
    <location>
        <begin position="588"/>
        <end position="601"/>
    </location>
</feature>
<feature type="region of interest" description="Disordered" evidence="1">
    <location>
        <begin position="569"/>
        <end position="621"/>
    </location>
</feature>
<feature type="compositionally biased region" description="Low complexity" evidence="1">
    <location>
        <begin position="134"/>
        <end position="149"/>
    </location>
</feature>
<evidence type="ECO:0000313" key="3">
    <source>
        <dbReference type="Proteomes" id="UP000054937"/>
    </source>
</evidence>
<keyword evidence="3" id="KW-1185">Reference proteome</keyword>
<feature type="region of interest" description="Disordered" evidence="1">
    <location>
        <begin position="460"/>
        <end position="484"/>
    </location>
</feature>
<dbReference type="EMBL" id="LDAU01000106">
    <property type="protein sequence ID" value="KRX05576.1"/>
    <property type="molecule type" value="Genomic_DNA"/>
</dbReference>
<feature type="compositionally biased region" description="Basic and acidic residues" evidence="1">
    <location>
        <begin position="155"/>
        <end position="180"/>
    </location>
</feature>
<accession>A0A0V0QUE6</accession>
<name>A0A0V0QUE6_PSEPJ</name>
<organism evidence="2 3">
    <name type="scientific">Pseudocohnilembus persalinus</name>
    <name type="common">Ciliate</name>
    <dbReference type="NCBI Taxonomy" id="266149"/>
    <lineage>
        <taxon>Eukaryota</taxon>
        <taxon>Sar</taxon>
        <taxon>Alveolata</taxon>
        <taxon>Ciliophora</taxon>
        <taxon>Intramacronucleata</taxon>
        <taxon>Oligohymenophorea</taxon>
        <taxon>Scuticociliatia</taxon>
        <taxon>Philasterida</taxon>
        <taxon>Pseudocohnilembidae</taxon>
        <taxon>Pseudocohnilembus</taxon>
    </lineage>
</organism>
<dbReference type="Proteomes" id="UP000054937">
    <property type="component" value="Unassembled WGS sequence"/>
</dbReference>
<evidence type="ECO:0000313" key="2">
    <source>
        <dbReference type="EMBL" id="KRX05576.1"/>
    </source>
</evidence>
<feature type="compositionally biased region" description="Low complexity" evidence="1">
    <location>
        <begin position="569"/>
        <end position="587"/>
    </location>
</feature>
<dbReference type="InParanoid" id="A0A0V0QUE6"/>
<sequence>MGKRQFCAKAASKCYGYFLDKQVFQNFFDYQCLDILGKKGVLRMGKLVQQLKQTQKKTEQLNDPKSNLNIQRKVRRQQSQLFNQENLQQQQQQNKIGGTKLLQKWKSERFSVGGNLEIGLLKAAENRQKTQILNQNQNQNQSLNSSGSENESELDSNKKKNGNEKSSIFDEKIQQRTIHDKKSRALRKLNTIQLIKKSSFMGSSPVKNVSFIQNLKGNQSLNTSAQQKINKFEAESPLRKINSNYQNISSLIKGNENQNESQNQNQNQNKNRFFKRNKSFMQGDQISPLRNKNILGEQISPLRAKFRSSLLNSNLSQKVGENQDENENELVSSFSKYQIQNSQIAQNRASLVIGGGISPISKTKQQKNSFSGSLQNFSQISIGQYSNEGQSPLREINTIEEKEEMEMSKKVQKIQEIDRDFQNQVGKDFDCDQKQENQFKLEDNNNKLIRLFRTEFSEFPEGRKSISNSNSDSESANESQQIENFDVTQKKEIFLNKQLVDSESVSPFNKNDEKKEKEENKSEIKIQDQNEQKTEYKENNQLQHSLNQELKQKLLQMTSENQDIERSLKFNNSNSNSNNFSYSLHSNEGSQKGRNSKTGIQKQKKKSEFFMNRKSSSSRFKTQINQVQNSDQEKNFDQEQNFSEQGRHFSLGGLLQKQESQLQKQNGQVVSENKKRSQSKKITLEKQLLTCKPQKNQFQIGSPKKLVQNQTNFGHFDSSQNEEKNLKRFSSTLYQIKNESQKLQQQQKLGIDSTQLKYDRVNVKEIFGQSEINKIFSNQDESINQKQFESQQKSYLEKLEKLQMNTWQGYDQNQYDDYDYENGIQNEKKLQKTEKVDQVQIQERVQNQKQQFLQNFYSRFGSNVQNQEGIQEIYQEYEQYN</sequence>
<protein>
    <submittedName>
        <fullName evidence="2">Uncharacterized protein</fullName>
    </submittedName>
</protein>
<evidence type="ECO:0000256" key="1">
    <source>
        <dbReference type="SAM" id="MobiDB-lite"/>
    </source>
</evidence>
<proteinExistence type="predicted"/>